<reference evidence="2 3" key="1">
    <citation type="submission" date="2016-02" db="EMBL/GenBank/DDBJ databases">
        <authorList>
            <consortium name="Pathogen Informatics"/>
        </authorList>
    </citation>
    <scope>NUCLEOTIDE SEQUENCE [LARGE SCALE GENOMIC DNA]</scope>
    <source>
        <strain evidence="2 3">SS1013</strain>
    </source>
</reference>
<evidence type="ECO:0000313" key="3">
    <source>
        <dbReference type="Proteomes" id="UP000069526"/>
    </source>
</evidence>
<dbReference type="InterPro" id="IPR036866">
    <property type="entry name" value="RibonucZ/Hydroxyglut_hydro"/>
</dbReference>
<proteinExistence type="predicted"/>
<feature type="domain" description="Metallo-beta-lactamase" evidence="1">
    <location>
        <begin position="24"/>
        <end position="206"/>
    </location>
</feature>
<accession>A0A0Z8PNI5</accession>
<dbReference type="SUPFAM" id="SSF56281">
    <property type="entry name" value="Metallo-hydrolase/oxidoreductase"/>
    <property type="match status" value="1"/>
</dbReference>
<dbReference type="InterPro" id="IPR001279">
    <property type="entry name" value="Metallo-B-lactamas"/>
</dbReference>
<evidence type="ECO:0000259" key="1">
    <source>
        <dbReference type="SMART" id="SM00849"/>
    </source>
</evidence>
<name>A0A0Z8PNI5_STRSU</name>
<sequence length="281" mass="31656">MEKHYKLQNGTELHIFTNDESSFMVTATLIIKNGKALLVGSGFKQSEGERIVRYLQDVQLTLEKIFIIQGDPDYYFALEPIKKSFPEVIVYATSYVIDHILKTVSKKLQVWGGSLGDQAPKNIILPALIQESTLEFEGDKWEFFGSEPSQINLWNAETKTIIGGINTFNQIHLFLADSQTTEKLKAWQDRLKDMKALDTSLIIPGHADSEGSFDSQALDFSIAYIEVAIKLKNEVKDSATFIAKMKETFPNLRNEAVLELSAKVLTGEIPWGVMYVKQSII</sequence>
<evidence type="ECO:0000313" key="2">
    <source>
        <dbReference type="EMBL" id="CYW48748.1"/>
    </source>
</evidence>
<dbReference type="Proteomes" id="UP000069526">
    <property type="component" value="Unassembled WGS sequence"/>
</dbReference>
<dbReference type="EMBL" id="FIJK01000048">
    <property type="protein sequence ID" value="CYW48748.1"/>
    <property type="molecule type" value="Genomic_DNA"/>
</dbReference>
<protein>
    <submittedName>
        <fullName evidence="2">Beta-lactamase, type II</fullName>
    </submittedName>
</protein>
<dbReference type="AlphaFoldDB" id="A0A0Z8PNI5"/>
<gene>
    <name evidence="2" type="ORF">ERS132539_01745</name>
</gene>
<organism evidence="2 3">
    <name type="scientific">Streptococcus suis</name>
    <dbReference type="NCBI Taxonomy" id="1307"/>
    <lineage>
        <taxon>Bacteria</taxon>
        <taxon>Bacillati</taxon>
        <taxon>Bacillota</taxon>
        <taxon>Bacilli</taxon>
        <taxon>Lactobacillales</taxon>
        <taxon>Streptococcaceae</taxon>
        <taxon>Streptococcus</taxon>
    </lineage>
</organism>
<dbReference type="RefSeq" id="WP_044766482.1">
    <property type="nucleotide sequence ID" value="NZ_CEIH01000019.1"/>
</dbReference>
<dbReference type="Gene3D" id="3.60.15.10">
    <property type="entry name" value="Ribonuclease Z/Hydroxyacylglutathione hydrolase-like"/>
    <property type="match status" value="1"/>
</dbReference>
<dbReference type="SMART" id="SM00849">
    <property type="entry name" value="Lactamase_B"/>
    <property type="match status" value="1"/>
</dbReference>